<keyword evidence="1" id="KW-0479">Metal-binding</keyword>
<evidence type="ECO:0000313" key="7">
    <source>
        <dbReference type="Proteomes" id="UP000320475"/>
    </source>
</evidence>
<dbReference type="InterPro" id="IPR011016">
    <property type="entry name" value="Znf_RING-CH"/>
</dbReference>
<dbReference type="EMBL" id="QEAM01000187">
    <property type="protein sequence ID" value="TPX44323.1"/>
    <property type="molecule type" value="Genomic_DNA"/>
</dbReference>
<evidence type="ECO:0000256" key="2">
    <source>
        <dbReference type="ARBA" id="ARBA00022771"/>
    </source>
</evidence>
<evidence type="ECO:0000259" key="5">
    <source>
        <dbReference type="PROSITE" id="PS51292"/>
    </source>
</evidence>
<keyword evidence="2" id="KW-0863">Zinc-finger</keyword>
<comment type="caution">
    <text evidence="6">The sequence shown here is derived from an EMBL/GenBank/DDBJ whole genome shotgun (WGS) entry which is preliminary data.</text>
</comment>
<dbReference type="InterPro" id="IPR013083">
    <property type="entry name" value="Znf_RING/FYVE/PHD"/>
</dbReference>
<sequence>MASASDSLLSNDYDDDEIRKCFICWEGESHDQLIQPCRCKPDGLKYVHPQCIELWLESQSRLQSTFPAQRPHTTSSCCLSYLQRLTHPYTFTRSTVVSTQPSSYDETIPRCAVCCSPYSLAYRRISIREFIMENKFLVGILILEIIVPILIYLGICMMGNGLNKLEASSSAESLAPQLYDHVTYDHYRQFENVDQVMDVAADTSPTRTIPWFPSYTILLFHGFALFGLYCAFGVFLLSGVTCYRRKVVPYSNNSST</sequence>
<protein>
    <recommendedName>
        <fullName evidence="5">RING-CH-type domain-containing protein</fullName>
    </recommendedName>
</protein>
<dbReference type="Gene3D" id="3.30.40.10">
    <property type="entry name" value="Zinc/RING finger domain, C3HC4 (zinc finger)"/>
    <property type="match status" value="1"/>
</dbReference>
<keyword evidence="4" id="KW-0472">Membrane</keyword>
<keyword evidence="3" id="KW-0862">Zinc</keyword>
<dbReference type="Proteomes" id="UP000320475">
    <property type="component" value="Unassembled WGS sequence"/>
</dbReference>
<dbReference type="AlphaFoldDB" id="A0A507CYS4"/>
<dbReference type="SUPFAM" id="SSF57850">
    <property type="entry name" value="RING/U-box"/>
    <property type="match status" value="1"/>
</dbReference>
<dbReference type="Pfam" id="PF12906">
    <property type="entry name" value="RINGv"/>
    <property type="match status" value="1"/>
</dbReference>
<feature type="transmembrane region" description="Helical" evidence="4">
    <location>
        <begin position="136"/>
        <end position="155"/>
    </location>
</feature>
<dbReference type="VEuPathDB" id="FungiDB:SeMB42_g07122"/>
<evidence type="ECO:0000313" key="6">
    <source>
        <dbReference type="EMBL" id="TPX44323.1"/>
    </source>
</evidence>
<proteinExistence type="predicted"/>
<evidence type="ECO:0000256" key="1">
    <source>
        <dbReference type="ARBA" id="ARBA00022723"/>
    </source>
</evidence>
<keyword evidence="4" id="KW-1133">Transmembrane helix</keyword>
<reference evidence="6 7" key="1">
    <citation type="journal article" date="2019" name="Sci. Rep.">
        <title>Comparative genomics of chytrid fungi reveal insights into the obligate biotrophic and pathogenic lifestyle of Synchytrium endobioticum.</title>
        <authorList>
            <person name="van de Vossenberg B.T.L.H."/>
            <person name="Warris S."/>
            <person name="Nguyen H.D.T."/>
            <person name="van Gent-Pelzer M.P.E."/>
            <person name="Joly D.L."/>
            <person name="van de Geest H.C."/>
            <person name="Bonants P.J.M."/>
            <person name="Smith D.S."/>
            <person name="Levesque C.A."/>
            <person name="van der Lee T.A.J."/>
        </authorList>
    </citation>
    <scope>NUCLEOTIDE SEQUENCE [LARGE SCALE GENOMIC DNA]</scope>
    <source>
        <strain evidence="6 7">LEV6574</strain>
    </source>
</reference>
<dbReference type="PROSITE" id="PS51292">
    <property type="entry name" value="ZF_RING_CH"/>
    <property type="match status" value="1"/>
</dbReference>
<evidence type="ECO:0000256" key="3">
    <source>
        <dbReference type="ARBA" id="ARBA00022833"/>
    </source>
</evidence>
<feature type="domain" description="RING-CH-type" evidence="5">
    <location>
        <begin position="13"/>
        <end position="84"/>
    </location>
</feature>
<organism evidence="6 7">
    <name type="scientific">Synchytrium endobioticum</name>
    <dbReference type="NCBI Taxonomy" id="286115"/>
    <lineage>
        <taxon>Eukaryota</taxon>
        <taxon>Fungi</taxon>
        <taxon>Fungi incertae sedis</taxon>
        <taxon>Chytridiomycota</taxon>
        <taxon>Chytridiomycota incertae sedis</taxon>
        <taxon>Chytridiomycetes</taxon>
        <taxon>Synchytriales</taxon>
        <taxon>Synchytriaceae</taxon>
        <taxon>Synchytrium</taxon>
    </lineage>
</organism>
<name>A0A507CYS4_9FUNG</name>
<dbReference type="SMART" id="SM00744">
    <property type="entry name" value="RINGv"/>
    <property type="match status" value="1"/>
</dbReference>
<dbReference type="OrthoDB" id="273089at2759"/>
<keyword evidence="4" id="KW-0812">Transmembrane</keyword>
<feature type="transmembrane region" description="Helical" evidence="4">
    <location>
        <begin position="215"/>
        <end position="237"/>
    </location>
</feature>
<gene>
    <name evidence="6" type="ORF">SeLEV6574_g04566</name>
</gene>
<accession>A0A507CYS4</accession>
<evidence type="ECO:0000256" key="4">
    <source>
        <dbReference type="SAM" id="Phobius"/>
    </source>
</evidence>
<dbReference type="GO" id="GO:0008270">
    <property type="term" value="F:zinc ion binding"/>
    <property type="evidence" value="ECO:0007669"/>
    <property type="project" value="UniProtKB-KW"/>
</dbReference>